<dbReference type="EMBL" id="GL732637">
    <property type="protein sequence ID" value="EFX69371.1"/>
    <property type="molecule type" value="Genomic_DNA"/>
</dbReference>
<dbReference type="KEGG" id="dpx:DAPPUDRAFT_300945"/>
<evidence type="ECO:0000313" key="2">
    <source>
        <dbReference type="Proteomes" id="UP000000305"/>
    </source>
</evidence>
<dbReference type="Proteomes" id="UP000000305">
    <property type="component" value="Unassembled WGS sequence"/>
</dbReference>
<proteinExistence type="predicted"/>
<dbReference type="HOGENOM" id="CLU_1549180_0_0_1"/>
<protein>
    <submittedName>
        <fullName evidence="1">Uncharacterized protein</fullName>
    </submittedName>
</protein>
<evidence type="ECO:0000313" key="1">
    <source>
        <dbReference type="EMBL" id="EFX69371.1"/>
    </source>
</evidence>
<dbReference type="InParanoid" id="E9HFS4"/>
<dbReference type="AlphaFoldDB" id="E9HFS4"/>
<gene>
    <name evidence="1" type="ORF">DAPPUDRAFT_300945</name>
</gene>
<reference evidence="1 2" key="1">
    <citation type="journal article" date="2011" name="Science">
        <title>The ecoresponsive genome of Daphnia pulex.</title>
        <authorList>
            <person name="Colbourne J.K."/>
            <person name="Pfrender M.E."/>
            <person name="Gilbert D."/>
            <person name="Thomas W.K."/>
            <person name="Tucker A."/>
            <person name="Oakley T.H."/>
            <person name="Tokishita S."/>
            <person name="Aerts A."/>
            <person name="Arnold G.J."/>
            <person name="Basu M.K."/>
            <person name="Bauer D.J."/>
            <person name="Caceres C.E."/>
            <person name="Carmel L."/>
            <person name="Casola C."/>
            <person name="Choi J.H."/>
            <person name="Detter J.C."/>
            <person name="Dong Q."/>
            <person name="Dusheyko S."/>
            <person name="Eads B.D."/>
            <person name="Frohlich T."/>
            <person name="Geiler-Samerotte K.A."/>
            <person name="Gerlach D."/>
            <person name="Hatcher P."/>
            <person name="Jogdeo S."/>
            <person name="Krijgsveld J."/>
            <person name="Kriventseva E.V."/>
            <person name="Kultz D."/>
            <person name="Laforsch C."/>
            <person name="Lindquist E."/>
            <person name="Lopez J."/>
            <person name="Manak J.R."/>
            <person name="Muller J."/>
            <person name="Pangilinan J."/>
            <person name="Patwardhan R.P."/>
            <person name="Pitluck S."/>
            <person name="Pritham E.J."/>
            <person name="Rechtsteiner A."/>
            <person name="Rho M."/>
            <person name="Rogozin I.B."/>
            <person name="Sakarya O."/>
            <person name="Salamov A."/>
            <person name="Schaack S."/>
            <person name="Shapiro H."/>
            <person name="Shiga Y."/>
            <person name="Skalitzky C."/>
            <person name="Smith Z."/>
            <person name="Souvorov A."/>
            <person name="Sung W."/>
            <person name="Tang Z."/>
            <person name="Tsuchiya D."/>
            <person name="Tu H."/>
            <person name="Vos H."/>
            <person name="Wang M."/>
            <person name="Wolf Y.I."/>
            <person name="Yamagata H."/>
            <person name="Yamada T."/>
            <person name="Ye Y."/>
            <person name="Shaw J.R."/>
            <person name="Andrews J."/>
            <person name="Crease T.J."/>
            <person name="Tang H."/>
            <person name="Lucas S.M."/>
            <person name="Robertson H.M."/>
            <person name="Bork P."/>
            <person name="Koonin E.V."/>
            <person name="Zdobnov E.M."/>
            <person name="Grigoriev I.V."/>
            <person name="Lynch M."/>
            <person name="Boore J.L."/>
        </authorList>
    </citation>
    <scope>NUCLEOTIDE SEQUENCE [LARGE SCALE GENOMIC DNA]</scope>
</reference>
<sequence>MKEIKEQLGFQPRDVYSHDVSLNSGGVDEVNNISRMSHECNRYLYREHEKNFEDFRDYNEQNGSPEVITRVITKHYEHSVGEIGLLRMEKEGKYADRYKTKGYQHNFYTGSLKQPTNLYLSGFISNYNGQQASNFLMRNNDLRRMKRTDARRRATNVPFVSGRKFETFFLDRN</sequence>
<organism evidence="1 2">
    <name type="scientific">Daphnia pulex</name>
    <name type="common">Water flea</name>
    <dbReference type="NCBI Taxonomy" id="6669"/>
    <lineage>
        <taxon>Eukaryota</taxon>
        <taxon>Metazoa</taxon>
        <taxon>Ecdysozoa</taxon>
        <taxon>Arthropoda</taxon>
        <taxon>Crustacea</taxon>
        <taxon>Branchiopoda</taxon>
        <taxon>Diplostraca</taxon>
        <taxon>Cladocera</taxon>
        <taxon>Anomopoda</taxon>
        <taxon>Daphniidae</taxon>
        <taxon>Daphnia</taxon>
    </lineage>
</organism>
<keyword evidence="2" id="KW-1185">Reference proteome</keyword>
<name>E9HFS4_DAPPU</name>
<accession>E9HFS4</accession>